<comment type="pathway">
    <text evidence="8">Amino-acid biosynthesis; L-histidine biosynthesis; L-histidine from 5-phospho-alpha-D-ribose 1-diphosphate: step 9/9.</text>
</comment>
<evidence type="ECO:0000256" key="5">
    <source>
        <dbReference type="ARBA" id="ARBA00022833"/>
    </source>
</evidence>
<feature type="binding site" evidence="8 12">
    <location>
        <position position="356"/>
    </location>
    <ligand>
        <name>substrate</name>
    </ligand>
</feature>
<feature type="binding site" evidence="8 11">
    <location>
        <position position="186"/>
    </location>
    <ligand>
        <name>NAD(+)</name>
        <dbReference type="ChEBI" id="CHEBI:57540"/>
    </ligand>
</feature>
<protein>
    <recommendedName>
        <fullName evidence="3 8">Histidinol dehydrogenase</fullName>
        <shortName evidence="8">HDH</shortName>
        <ecNumber evidence="3 8">1.1.1.23</ecNumber>
    </recommendedName>
</protein>
<feature type="binding site" evidence="8 11">
    <location>
        <position position="122"/>
    </location>
    <ligand>
        <name>NAD(+)</name>
        <dbReference type="ChEBI" id="CHEBI:57540"/>
    </ligand>
</feature>
<feature type="active site" description="Proton acceptor" evidence="8 10">
    <location>
        <position position="322"/>
    </location>
</feature>
<comment type="function">
    <text evidence="1 8">Catalyzes the sequential NAD-dependent oxidations of L-histidinol to L-histidinaldehyde and then to L-histidine.</text>
</comment>
<dbReference type="InterPro" id="IPR016161">
    <property type="entry name" value="Ald_DH/histidinol_DH"/>
</dbReference>
<evidence type="ECO:0000256" key="4">
    <source>
        <dbReference type="ARBA" id="ARBA00022723"/>
    </source>
</evidence>
<dbReference type="GO" id="GO:0005829">
    <property type="term" value="C:cytosol"/>
    <property type="evidence" value="ECO:0007669"/>
    <property type="project" value="TreeGrafter"/>
</dbReference>
<dbReference type="GO" id="GO:0004399">
    <property type="term" value="F:histidinol dehydrogenase activity"/>
    <property type="evidence" value="ECO:0007669"/>
    <property type="project" value="UniProtKB-UniRule"/>
</dbReference>
<dbReference type="FunFam" id="3.40.50.1980:FF:000026">
    <property type="entry name" value="Histidinol dehydrogenase"/>
    <property type="match status" value="1"/>
</dbReference>
<dbReference type="PIRSF" id="PIRSF000099">
    <property type="entry name" value="Histidinol_dh"/>
    <property type="match status" value="1"/>
</dbReference>
<feature type="binding site" evidence="8 13">
    <location>
        <position position="254"/>
    </location>
    <ligand>
        <name>Zn(2+)</name>
        <dbReference type="ChEBI" id="CHEBI:29105"/>
    </ligand>
</feature>
<evidence type="ECO:0000256" key="13">
    <source>
        <dbReference type="PIRSR" id="PIRSR000099-4"/>
    </source>
</evidence>
<dbReference type="UniPathway" id="UPA00031">
    <property type="reaction ID" value="UER00014"/>
</dbReference>
<evidence type="ECO:0000256" key="10">
    <source>
        <dbReference type="PIRSR" id="PIRSR000099-1"/>
    </source>
</evidence>
<dbReference type="InterPro" id="IPR001692">
    <property type="entry name" value="Histidinol_DH_CS"/>
</dbReference>
<dbReference type="Pfam" id="PF00815">
    <property type="entry name" value="Histidinol_dh"/>
    <property type="match status" value="1"/>
</dbReference>
<organism evidence="15 16">
    <name type="scientific">Cohnella pontilimi</name>
    <dbReference type="NCBI Taxonomy" id="2564100"/>
    <lineage>
        <taxon>Bacteria</taxon>
        <taxon>Bacillati</taxon>
        <taxon>Bacillota</taxon>
        <taxon>Bacilli</taxon>
        <taxon>Bacillales</taxon>
        <taxon>Paenibacillaceae</taxon>
        <taxon>Cohnella</taxon>
    </lineage>
</organism>
<feature type="binding site" evidence="8 12">
    <location>
        <position position="323"/>
    </location>
    <ligand>
        <name>substrate</name>
    </ligand>
</feature>
<comment type="catalytic activity">
    <reaction evidence="7 8">
        <text>L-histidinol + 2 NAD(+) + H2O = L-histidine + 2 NADH + 3 H(+)</text>
        <dbReference type="Rhea" id="RHEA:20641"/>
        <dbReference type="ChEBI" id="CHEBI:15377"/>
        <dbReference type="ChEBI" id="CHEBI:15378"/>
        <dbReference type="ChEBI" id="CHEBI:57540"/>
        <dbReference type="ChEBI" id="CHEBI:57595"/>
        <dbReference type="ChEBI" id="CHEBI:57699"/>
        <dbReference type="ChEBI" id="CHEBI:57945"/>
        <dbReference type="EC" id="1.1.1.23"/>
    </reaction>
</comment>
<dbReference type="EMBL" id="SUPK01000010">
    <property type="protein sequence ID" value="TJY39542.1"/>
    <property type="molecule type" value="Genomic_DNA"/>
</dbReference>
<dbReference type="HAMAP" id="MF_01024">
    <property type="entry name" value="HisD"/>
    <property type="match status" value="1"/>
</dbReference>
<feature type="binding site" evidence="8 12">
    <location>
        <position position="410"/>
    </location>
    <ligand>
        <name>substrate</name>
    </ligand>
</feature>
<dbReference type="RefSeq" id="WP_136779345.1">
    <property type="nucleotide sequence ID" value="NZ_SUPK01000010.1"/>
</dbReference>
<feature type="binding site" evidence="8 12">
    <location>
        <position position="257"/>
    </location>
    <ligand>
        <name>substrate</name>
    </ligand>
</feature>
<dbReference type="AlphaFoldDB" id="A0A4U0F908"/>
<dbReference type="InterPro" id="IPR012131">
    <property type="entry name" value="Hstdl_DH"/>
</dbReference>
<keyword evidence="8" id="KW-0028">Amino-acid biosynthesis</keyword>
<comment type="cofactor">
    <cofactor evidence="8 13">
        <name>Zn(2+)</name>
        <dbReference type="ChEBI" id="CHEBI:29105"/>
    </cofactor>
    <text evidence="8 13">Binds 1 zinc ion per subunit.</text>
</comment>
<dbReference type="PANTHER" id="PTHR21256:SF2">
    <property type="entry name" value="HISTIDINE BIOSYNTHESIS TRIFUNCTIONAL PROTEIN"/>
    <property type="match status" value="1"/>
</dbReference>
<reference evidence="15 16" key="1">
    <citation type="submission" date="2019-04" db="EMBL/GenBank/DDBJ databases">
        <title>Cohnella sp. nov., isolated from soil.</title>
        <authorList>
            <person name="Kim W."/>
        </authorList>
    </citation>
    <scope>NUCLEOTIDE SEQUENCE [LARGE SCALE GENOMIC DNA]</scope>
    <source>
        <strain evidence="15 16">CAU 1483</strain>
    </source>
</reference>
<evidence type="ECO:0000256" key="11">
    <source>
        <dbReference type="PIRSR" id="PIRSR000099-2"/>
    </source>
</evidence>
<name>A0A4U0F908_9BACL</name>
<keyword evidence="8" id="KW-0368">Histidine biosynthesis</keyword>
<dbReference type="NCBIfam" id="TIGR00069">
    <property type="entry name" value="hisD"/>
    <property type="match status" value="1"/>
</dbReference>
<evidence type="ECO:0000256" key="12">
    <source>
        <dbReference type="PIRSR" id="PIRSR000099-3"/>
    </source>
</evidence>
<dbReference type="PRINTS" id="PR00083">
    <property type="entry name" value="HOLDHDRGNASE"/>
</dbReference>
<evidence type="ECO:0000256" key="2">
    <source>
        <dbReference type="ARBA" id="ARBA00010178"/>
    </source>
</evidence>
<dbReference type="Gene3D" id="3.40.50.1980">
    <property type="entry name" value="Nitrogenase molybdenum iron protein domain"/>
    <property type="match status" value="2"/>
</dbReference>
<feature type="binding site" evidence="8 12">
    <location>
        <position position="232"/>
    </location>
    <ligand>
        <name>substrate</name>
    </ligand>
</feature>
<keyword evidence="6 8" id="KW-0560">Oxidoreductase</keyword>
<dbReference type="OrthoDB" id="9805269at2"/>
<feature type="binding site" evidence="8 12">
    <location>
        <position position="254"/>
    </location>
    <ligand>
        <name>substrate</name>
    </ligand>
</feature>
<evidence type="ECO:0000256" key="1">
    <source>
        <dbReference type="ARBA" id="ARBA00003850"/>
    </source>
</evidence>
<dbReference type="InterPro" id="IPR022695">
    <property type="entry name" value="Histidinol_DH_monofunct"/>
</dbReference>
<evidence type="ECO:0000256" key="9">
    <source>
        <dbReference type="PIRNR" id="PIRNR000099"/>
    </source>
</evidence>
<evidence type="ECO:0000256" key="7">
    <source>
        <dbReference type="ARBA" id="ARBA00049489"/>
    </source>
</evidence>
<keyword evidence="4 8" id="KW-0479">Metal-binding</keyword>
<accession>A0A4U0F908</accession>
<dbReference type="PANTHER" id="PTHR21256">
    <property type="entry name" value="HISTIDINOL DEHYDROGENASE HDH"/>
    <property type="match status" value="1"/>
</dbReference>
<feature type="active site" description="Proton acceptor" evidence="8 10">
    <location>
        <position position="323"/>
    </location>
</feature>
<dbReference type="Proteomes" id="UP000309673">
    <property type="component" value="Unassembled WGS sequence"/>
</dbReference>
<comment type="similarity">
    <text evidence="2 8 9 14">Belongs to the histidinol dehydrogenase family.</text>
</comment>
<evidence type="ECO:0000256" key="14">
    <source>
        <dbReference type="RuleBase" id="RU004175"/>
    </source>
</evidence>
<dbReference type="FunFam" id="3.40.50.1980:FF:000001">
    <property type="entry name" value="Histidinol dehydrogenase"/>
    <property type="match status" value="1"/>
</dbReference>
<comment type="caution">
    <text evidence="15">The sequence shown here is derived from an EMBL/GenBank/DDBJ whole genome shotgun (WGS) entry which is preliminary data.</text>
</comment>
<dbReference type="PROSITE" id="PS00611">
    <property type="entry name" value="HISOL_DEHYDROGENASE"/>
    <property type="match status" value="1"/>
</dbReference>
<dbReference type="EC" id="1.1.1.23" evidence="3 8"/>
<dbReference type="CDD" id="cd06572">
    <property type="entry name" value="Histidinol_dh"/>
    <property type="match status" value="1"/>
</dbReference>
<feature type="binding site" evidence="8 12">
    <location>
        <position position="415"/>
    </location>
    <ligand>
        <name>substrate</name>
    </ligand>
</feature>
<evidence type="ECO:0000256" key="6">
    <source>
        <dbReference type="ARBA" id="ARBA00023002"/>
    </source>
</evidence>
<feature type="binding site" evidence="8 11">
    <location>
        <position position="209"/>
    </location>
    <ligand>
        <name>NAD(+)</name>
        <dbReference type="ChEBI" id="CHEBI:57540"/>
    </ligand>
</feature>
<dbReference type="GO" id="GO:0008270">
    <property type="term" value="F:zinc ion binding"/>
    <property type="evidence" value="ECO:0007669"/>
    <property type="project" value="UniProtKB-UniRule"/>
</dbReference>
<gene>
    <name evidence="8 15" type="primary">hisD</name>
    <name evidence="15" type="ORF">E5161_18370</name>
</gene>
<proteinExistence type="inferred from homology"/>
<evidence type="ECO:0000313" key="15">
    <source>
        <dbReference type="EMBL" id="TJY39542.1"/>
    </source>
</evidence>
<evidence type="ECO:0000313" key="16">
    <source>
        <dbReference type="Proteomes" id="UP000309673"/>
    </source>
</evidence>
<feature type="binding site" evidence="8 13">
    <location>
        <position position="257"/>
    </location>
    <ligand>
        <name>Zn(2+)</name>
        <dbReference type="ChEBI" id="CHEBI:29105"/>
    </ligand>
</feature>
<keyword evidence="16" id="KW-1185">Reference proteome</keyword>
<feature type="binding site" evidence="8 13">
    <location>
        <position position="415"/>
    </location>
    <ligand>
        <name>Zn(2+)</name>
        <dbReference type="ChEBI" id="CHEBI:29105"/>
    </ligand>
</feature>
<keyword evidence="5 8" id="KW-0862">Zinc</keyword>
<dbReference type="GO" id="GO:0051287">
    <property type="term" value="F:NAD binding"/>
    <property type="evidence" value="ECO:0007669"/>
    <property type="project" value="InterPro"/>
</dbReference>
<evidence type="ECO:0000256" key="3">
    <source>
        <dbReference type="ARBA" id="ARBA00012965"/>
    </source>
</evidence>
<feature type="binding site" evidence="8 13">
    <location>
        <position position="356"/>
    </location>
    <ligand>
        <name>Zn(2+)</name>
        <dbReference type="ChEBI" id="CHEBI:29105"/>
    </ligand>
</feature>
<dbReference type="SUPFAM" id="SSF53720">
    <property type="entry name" value="ALDH-like"/>
    <property type="match status" value="1"/>
</dbReference>
<sequence length="430" mass="46008">MYFGPASGFRLERENEYGTPEQNASVAEVVDAVRREGDTALLRYTASFDKVELTPDRLRVTADEILAAYERVEPEFLTALRQAAANITAFHEKQKRGSWMDVSPDGTMLGMVIRPLRRVGLYVPGGKAAYPSSVLMNAIPAKVAGVPEIAMVTPPATGGREGIDPYILVAAAEAGVTEIYRVGGAQAVAALAFGTASIPAVDKICGPGNIYVALAKRAVFGAVDIDSIAGPSEIAVLADDSADPRFVAADMLSQAEHDEMASAVLVTPSERLGRAVAAELERQLAVLPRREIASRSLEEYGAVLLVDDLTEGVDVINKLAPEHLEVMTEDPMKLLGRIENAGAIFLGPYSSEPVGDYFAGPNHILPTNGTARFSSPLNVDDFLKKSSLIRYSKEALLRDTAGIATLARHEGLEGHARAVEIRWEGGKPNE</sequence>
<evidence type="ECO:0000256" key="8">
    <source>
        <dbReference type="HAMAP-Rule" id="MF_01024"/>
    </source>
</evidence>
<keyword evidence="8 11" id="KW-0520">NAD</keyword>
<dbReference type="GO" id="GO:0000105">
    <property type="term" value="P:L-histidine biosynthetic process"/>
    <property type="evidence" value="ECO:0007669"/>
    <property type="project" value="UniProtKB-UniRule"/>
</dbReference>
<dbReference type="Gene3D" id="1.20.5.1300">
    <property type="match status" value="1"/>
</dbReference>